<keyword evidence="2" id="KW-0540">Nuclease</keyword>
<name>B0VJ24_CLOAI</name>
<protein>
    <submittedName>
        <fullName evidence="6">Extracellular ribonuclease (Modular protein)</fullName>
    </submittedName>
</protein>
<dbReference type="InterPro" id="IPR001322">
    <property type="entry name" value="Lamin_tail_dom"/>
</dbReference>
<dbReference type="Gene3D" id="2.60.40.10">
    <property type="entry name" value="Immunoglobulins"/>
    <property type="match status" value="1"/>
</dbReference>
<organism evidence="6 7">
    <name type="scientific">Cloacimonas acidaminovorans (strain Evry)</name>
    <dbReference type="NCBI Taxonomy" id="459349"/>
    <lineage>
        <taxon>Bacteria</taxon>
        <taxon>Pseudomonadati</taxon>
        <taxon>Candidatus Cloacimonadota</taxon>
        <taxon>Candidatus Cloacimonadia</taxon>
        <taxon>Candidatus Cloacimonadales</taxon>
        <taxon>Candidatus Cloacimonadaceae</taxon>
        <taxon>Candidatus Cloacimonas</taxon>
    </lineage>
</organism>
<dbReference type="OrthoDB" id="9801679at2"/>
<dbReference type="Gene3D" id="2.60.120.260">
    <property type="entry name" value="Galactose-binding domain-like"/>
    <property type="match status" value="1"/>
</dbReference>
<comment type="similarity">
    <text evidence="1">Belongs to the EndA/NucM nuclease family.</text>
</comment>
<gene>
    <name evidence="6" type="ordered locus">CLOAM1371</name>
</gene>
<dbReference type="PROSITE" id="PS51841">
    <property type="entry name" value="LTD"/>
    <property type="match status" value="1"/>
</dbReference>
<dbReference type="SMART" id="SM00060">
    <property type="entry name" value="FN3"/>
    <property type="match status" value="2"/>
</dbReference>
<keyword evidence="3" id="KW-0378">Hydrolase</keyword>
<evidence type="ECO:0000259" key="4">
    <source>
        <dbReference type="PROSITE" id="PS50853"/>
    </source>
</evidence>
<evidence type="ECO:0000313" key="6">
    <source>
        <dbReference type="EMBL" id="CAO81225.1"/>
    </source>
</evidence>
<dbReference type="STRING" id="459349.CLOAM1371"/>
<keyword evidence="7" id="KW-1185">Reference proteome</keyword>
<dbReference type="eggNOG" id="COG2356">
    <property type="taxonomic scope" value="Bacteria"/>
</dbReference>
<feature type="domain" description="LTD" evidence="5">
    <location>
        <begin position="561"/>
        <end position="684"/>
    </location>
</feature>
<dbReference type="EMBL" id="CU466930">
    <property type="protein sequence ID" value="CAO81225.1"/>
    <property type="molecule type" value="Genomic_DNA"/>
</dbReference>
<dbReference type="Proteomes" id="UP000002019">
    <property type="component" value="Chromosome"/>
</dbReference>
<dbReference type="PANTHER" id="PTHR33607:SF2">
    <property type="entry name" value="ENDONUCLEASE-1"/>
    <property type="match status" value="1"/>
</dbReference>
<dbReference type="InterPro" id="IPR036116">
    <property type="entry name" value="FN3_sf"/>
</dbReference>
<accession>B0VJ24</accession>
<proteinExistence type="inferred from homology"/>
<dbReference type="GO" id="GO:0004518">
    <property type="term" value="F:nuclease activity"/>
    <property type="evidence" value="ECO:0007669"/>
    <property type="project" value="UniProtKB-KW"/>
</dbReference>
<dbReference type="HOGENOM" id="CLU_255100_0_0_0"/>
<dbReference type="SUPFAM" id="SSF49265">
    <property type="entry name" value="Fibronectin type III"/>
    <property type="match status" value="1"/>
</dbReference>
<dbReference type="SUPFAM" id="SSF54060">
    <property type="entry name" value="His-Me finger endonucleases"/>
    <property type="match status" value="1"/>
</dbReference>
<dbReference type="InterPro" id="IPR007346">
    <property type="entry name" value="Endonuclease-I"/>
</dbReference>
<reference evidence="6 7" key="1">
    <citation type="journal article" date="2008" name="J. Bacteriol.">
        <title>'Candidatus Cloacamonas acidaminovorans': genome sequence reconstruction provides a first glimpse of a new bacterial division.</title>
        <authorList>
            <person name="Pelletier E."/>
            <person name="Kreimeyer A."/>
            <person name="Bocs S."/>
            <person name="Rouy Z."/>
            <person name="Gyapay G."/>
            <person name="Chouari R."/>
            <person name="Riviere D."/>
            <person name="Ganesan A."/>
            <person name="Daegelen P."/>
            <person name="Sghir A."/>
            <person name="Cohen G.N."/>
            <person name="Medigue C."/>
            <person name="Weissenbach J."/>
            <person name="Le Paslier D."/>
        </authorList>
    </citation>
    <scope>NUCLEOTIDE SEQUENCE [LARGE SCALE GENOMIC DNA]</scope>
    <source>
        <strain evidence="7">Evry</strain>
    </source>
</reference>
<evidence type="ECO:0000256" key="3">
    <source>
        <dbReference type="ARBA" id="ARBA00022801"/>
    </source>
</evidence>
<dbReference type="InterPro" id="IPR003961">
    <property type="entry name" value="FN3_dom"/>
</dbReference>
<dbReference type="KEGG" id="caci:CLOAM1371"/>
<dbReference type="PROSITE" id="PS50853">
    <property type="entry name" value="FN3"/>
    <property type="match status" value="1"/>
</dbReference>
<evidence type="ECO:0000259" key="5">
    <source>
        <dbReference type="PROSITE" id="PS51841"/>
    </source>
</evidence>
<dbReference type="Pfam" id="PF00932">
    <property type="entry name" value="LTD"/>
    <property type="match status" value="1"/>
</dbReference>
<dbReference type="InterPro" id="IPR044925">
    <property type="entry name" value="His-Me_finger_sf"/>
</dbReference>
<sequence length="1388" mass="150265">MRKTILCLLMLIVSISIIYGDYFVNFEGTNETKTSYASGNVTLSGLSWNMTEVLIGTLDSDWKNGTRSARLRGRGTSAMTMLENKTNGLGTLSFYYRRYSTEAQVDWKVEYSIDNGSSWTQIGSTFTAPASDTPSLFSEQVNVSGNVRIRIKRATESGTTDKRLNIDDITLTDYTAAEPTLILDPTVLIGFTYDLGEGPSASQSYTLSGAYLSPSSGNITITGSSSFEVSADNVTFSNSFSLPYSGGILSPATLYVRLKAGLSEGNYLNENITHSGGGASVFLAVSGSVTSTSVLLTAEGYLEDFTSFTSLESLPFGWTLSDQYTYGGDFGTGSAGGLRGNGVLGIQLTASAPNNALTATLTLKNQTGATINNLNVAYQGKVARTDQTGTPKWVVSVNGTEIPELEYSTAEGINQQKSAIVTGLNVAVGENIIIQWFTTSAGTSGTRRQIGIDDVNINTNIPVNPLINVTANLVTFQTAQGTPSEPQSYFISGIDLSQNINISAPNGFEISVDGGLTYATYTSVLSTYEGNVFVRMTGTAVGTFGGNIIHTSSGATDVYLPVAGIVTGATGYAVDLFFSEYIEGTSYNKAIEIFNGTGAAIDLSDYKVELYANGSSTANNTLVLSGTLENDDVYVISHPNANEDILAITDQTNMVANFNGNDALALVKISTGAYVDIFGVIGNDPGTAWLGENNYTTLNSTLVRKSSVAQGITQNPTGTGAYAFTTLVTEWDLYPVDTIDNLGYHNFATTPQEIEPPTLQASNLIAYPGNTDITLEWTPGNGARRLIKINTINSFTPPVDGSNPTANNVYSGNGEQVIFNGATQIVEGIPLNGCNVSGLTPATTYWFRSYEYNGSGSYTRYNTSEAINNPISATTTNTQSSGYYAGITGYGSTLKTNLHNLIRTTHTTRYSYDALWIKLPYTDEDPNNTDNIIEIYTGWSVPKSYYGGGTSQWNREHTWSKSHGDFGETPPAGTDLHHLRPCDSTVNSAKSNKDFDYAPNPYIDSSPYNGYSSDTGCNTSTYAWEPRDEDKGDVARMIMYMAIRYEGTDTSFDLEIVDNINTSGPNYGKLSTLLQWHIIDPPDAREMQRNNRIQELQGNRNPFIDEPMYAYQIWAPMPLNPTNITQTGFTANWTAPISATKYYFQLATDANFTNIVPGYDNLDVGLTLSRNISGLSNGYTYYYRLRSYFTSGYSMYSPYQEVTLTLPASAQLSSGTALTEGNLNGAILQLTLTNTTWRDNTLLISSFTLNNAPAGLSLLSVQYLSATAAQIVLSFDNTDFDANILNFSVTINALEINNGSNLTTNTLTIIAYIECPLSIQIQGSQLILNIQEVSGANLYKVFSSTDPYGVYTEISTSGIFDPLVPNRWSYTIPADERRFYRSAAVRNP</sequence>
<evidence type="ECO:0000256" key="2">
    <source>
        <dbReference type="ARBA" id="ARBA00022722"/>
    </source>
</evidence>
<evidence type="ECO:0000256" key="1">
    <source>
        <dbReference type="ARBA" id="ARBA00006429"/>
    </source>
</evidence>
<dbReference type="PANTHER" id="PTHR33607">
    <property type="entry name" value="ENDONUCLEASE-1"/>
    <property type="match status" value="1"/>
</dbReference>
<evidence type="ECO:0000313" key="7">
    <source>
        <dbReference type="Proteomes" id="UP000002019"/>
    </source>
</evidence>
<dbReference type="GO" id="GO:0016787">
    <property type="term" value="F:hydrolase activity"/>
    <property type="evidence" value="ECO:0007669"/>
    <property type="project" value="UniProtKB-KW"/>
</dbReference>
<dbReference type="Pfam" id="PF04231">
    <property type="entry name" value="Endonuclease_1"/>
    <property type="match status" value="1"/>
</dbReference>
<dbReference type="RefSeq" id="WP_015425083.1">
    <property type="nucleotide sequence ID" value="NC_020449.1"/>
</dbReference>
<dbReference type="InterPro" id="IPR013783">
    <property type="entry name" value="Ig-like_fold"/>
</dbReference>
<feature type="domain" description="Fibronectin type-III" evidence="4">
    <location>
        <begin position="1115"/>
        <end position="1208"/>
    </location>
</feature>